<organism evidence="2 3">
    <name type="scientific">Nocardia bovistercoris</name>
    <dbReference type="NCBI Taxonomy" id="2785916"/>
    <lineage>
        <taxon>Bacteria</taxon>
        <taxon>Bacillati</taxon>
        <taxon>Actinomycetota</taxon>
        <taxon>Actinomycetes</taxon>
        <taxon>Mycobacteriales</taxon>
        <taxon>Nocardiaceae</taxon>
        <taxon>Nocardia</taxon>
    </lineage>
</organism>
<feature type="domain" description="Metallo-beta-lactamase" evidence="1">
    <location>
        <begin position="25"/>
        <end position="210"/>
    </location>
</feature>
<dbReference type="CDD" id="cd07739">
    <property type="entry name" value="metallo-hydrolase-like_MBL-fold"/>
    <property type="match status" value="1"/>
</dbReference>
<protein>
    <submittedName>
        <fullName evidence="2">MBL fold metallo-hydrolase</fullName>
    </submittedName>
</protein>
<dbReference type="RefSeq" id="WP_196150239.1">
    <property type="nucleotide sequence ID" value="NZ_JADMLG010000006.1"/>
</dbReference>
<accession>A0A931N4S5</accession>
<evidence type="ECO:0000259" key="1">
    <source>
        <dbReference type="SMART" id="SM00849"/>
    </source>
</evidence>
<dbReference type="AlphaFoldDB" id="A0A931N4S5"/>
<reference evidence="2" key="1">
    <citation type="submission" date="2020-11" db="EMBL/GenBank/DDBJ databases">
        <title>Nocardia NEAU-351.nov., a novel actinomycete isolated from the cow dung.</title>
        <authorList>
            <person name="Zhang X."/>
        </authorList>
    </citation>
    <scope>NUCLEOTIDE SEQUENCE</scope>
    <source>
        <strain evidence="2">NEAU-351</strain>
    </source>
</reference>
<name>A0A931N4S5_9NOCA</name>
<evidence type="ECO:0000313" key="2">
    <source>
        <dbReference type="EMBL" id="MBH0777923.1"/>
    </source>
</evidence>
<gene>
    <name evidence="2" type="ORF">IT779_16730</name>
</gene>
<dbReference type="SMART" id="SM00849">
    <property type="entry name" value="Lactamase_B"/>
    <property type="match status" value="1"/>
</dbReference>
<dbReference type="Gene3D" id="3.60.15.10">
    <property type="entry name" value="Ribonuclease Z/Hydroxyacylglutathione hydrolase-like"/>
    <property type="match status" value="1"/>
</dbReference>
<dbReference type="EMBL" id="JADMLG010000006">
    <property type="protein sequence ID" value="MBH0777923.1"/>
    <property type="molecule type" value="Genomic_DNA"/>
</dbReference>
<comment type="caution">
    <text evidence="2">The sequence shown here is derived from an EMBL/GenBank/DDBJ whole genome shotgun (WGS) entry which is preliminary data.</text>
</comment>
<dbReference type="PANTHER" id="PTHR42951">
    <property type="entry name" value="METALLO-BETA-LACTAMASE DOMAIN-CONTAINING"/>
    <property type="match status" value="1"/>
</dbReference>
<dbReference type="Proteomes" id="UP000655751">
    <property type="component" value="Unassembled WGS sequence"/>
</dbReference>
<dbReference type="InterPro" id="IPR050855">
    <property type="entry name" value="NDM-1-like"/>
</dbReference>
<sequence>MTRLRTHVFVALAREVRGGPATFAPTTATLVTGEHEAVLIDTQFIDTEVAALGEFIENTGKRLTTIYITHAHADHYLGLDALTRRFPDARAATTAAVAAAIEATLDDQIRQWRDWFGPDITAPAVLPTALDGDVIDLEGHPLRVIEIGQGDIAPSTVVHIPSIDTVIAGDIAYNRIHPMLAFTGPDEWKSWIDSIDTIRQLAPRTVIAGHKAPGADDNDVDAILDGTRDYIRDFHDVVTKSTNADQVVAALTAKYPDYGNVTTLVVSARAAFASTG</sequence>
<evidence type="ECO:0000313" key="3">
    <source>
        <dbReference type="Proteomes" id="UP000655751"/>
    </source>
</evidence>
<dbReference type="InterPro" id="IPR036866">
    <property type="entry name" value="RibonucZ/Hydroxyglut_hydro"/>
</dbReference>
<proteinExistence type="predicted"/>
<keyword evidence="3" id="KW-1185">Reference proteome</keyword>
<dbReference type="PANTHER" id="PTHR42951:SF14">
    <property type="entry name" value="METALLO-BETA-LACTAMASE SUPERFAMILY PROTEIN"/>
    <property type="match status" value="1"/>
</dbReference>
<dbReference type="SUPFAM" id="SSF56281">
    <property type="entry name" value="Metallo-hydrolase/oxidoreductase"/>
    <property type="match status" value="1"/>
</dbReference>
<dbReference type="Pfam" id="PF00753">
    <property type="entry name" value="Lactamase_B"/>
    <property type="match status" value="1"/>
</dbReference>
<dbReference type="InterPro" id="IPR001279">
    <property type="entry name" value="Metallo-B-lactamas"/>
</dbReference>